<dbReference type="OrthoDB" id="10438171at2759"/>
<organism evidence="2 3">
    <name type="scientific">Pseudozyma antarctica</name>
    <name type="common">Yeast</name>
    <name type="synonym">Candida antarctica</name>
    <dbReference type="NCBI Taxonomy" id="84753"/>
    <lineage>
        <taxon>Eukaryota</taxon>
        <taxon>Fungi</taxon>
        <taxon>Dikarya</taxon>
        <taxon>Basidiomycota</taxon>
        <taxon>Ustilaginomycotina</taxon>
        <taxon>Ustilaginomycetes</taxon>
        <taxon>Ustilaginales</taxon>
        <taxon>Ustilaginaceae</taxon>
        <taxon>Moesziomyces</taxon>
    </lineage>
</organism>
<accession>A0A5C3FJG0</accession>
<dbReference type="Proteomes" id="UP000325008">
    <property type="component" value="Unassembled WGS sequence"/>
</dbReference>
<dbReference type="AlphaFoldDB" id="A0A5C3FJG0"/>
<evidence type="ECO:0000313" key="3">
    <source>
        <dbReference type="Proteomes" id="UP000325008"/>
    </source>
</evidence>
<proteinExistence type="predicted"/>
<evidence type="ECO:0000256" key="1">
    <source>
        <dbReference type="SAM" id="MobiDB-lite"/>
    </source>
</evidence>
<name>A0A5C3FJG0_PSEA2</name>
<feature type="compositionally biased region" description="Polar residues" evidence="1">
    <location>
        <begin position="70"/>
        <end position="87"/>
    </location>
</feature>
<evidence type="ECO:0000313" key="2">
    <source>
        <dbReference type="EMBL" id="SPO43777.1"/>
    </source>
</evidence>
<feature type="region of interest" description="Disordered" evidence="1">
    <location>
        <begin position="67"/>
        <end position="149"/>
    </location>
</feature>
<dbReference type="EMBL" id="OOIQ01000002">
    <property type="protein sequence ID" value="SPO43777.1"/>
    <property type="molecule type" value="Genomic_DNA"/>
</dbReference>
<dbReference type="RefSeq" id="XP_014658607.1">
    <property type="nucleotide sequence ID" value="XM_014803121.1"/>
</dbReference>
<keyword evidence="3" id="KW-1185">Reference proteome</keyword>
<gene>
    <name evidence="2" type="ORF">PSANT_01462</name>
</gene>
<reference evidence="2" key="1">
    <citation type="submission" date="2018-03" db="EMBL/GenBank/DDBJ databases">
        <authorList>
            <person name="Guldener U."/>
        </authorList>
    </citation>
    <scope>NUCLEOTIDE SEQUENCE [LARGE SCALE GENOMIC DNA]</scope>
    <source>
        <strain evidence="2">ATCC34888</strain>
    </source>
</reference>
<comment type="caution">
    <text evidence="2">The sequence shown here is derived from an EMBL/GenBank/DDBJ whole genome shotgun (WGS) entry which is preliminary data.</text>
</comment>
<protein>
    <submittedName>
        <fullName evidence="2">Uncharacterized protein</fullName>
    </submittedName>
</protein>
<sequence>MRPDAKPGQVLEYFESARVRGSKIGGKLSAVMLEWMERIATAKTGAWRHESWALELADFFNARYGDPSPAGSQARSEQRLGPTTQHLAHTDTDVNRSLAPSRGREAGGKSDGAMEANKASEASKQAKVQGRATELTSRSPAEKGRRRRAEFSSAQLWLPFLPKPAANARVHFCSDRQPAGKAEARQ</sequence>